<keyword evidence="3" id="KW-1185">Reference proteome</keyword>
<sequence>MKKIIFPSKNKPAVVIENLDPNQMNLFTVNKKALLKRRPALIGINDKGQRQIRARSEKEMFLPSSIQSDQLTVFSHLQGEHLWGRICFNHFGHFLMESLAVVYYLKRTPSFKGKLLWTMQGTDKTSLNKWQTELCSLLDIKERVKIISEPTSVESLKIIEPGFMIATSLIKEQKEALAVCQGQPPKKGKKIWLSRSKLTSQNITNALEIEPILEAAGWELYHPQDHSIADQITHIRDAEIVAGFEGSAFYLFMLIDNFQGTVVCIPRYGGLNGNLDLIKQAYALTLKEIYIPYEEVYSPKDEGKLQRHMNYKVKNIEKLTAYMLNF</sequence>
<dbReference type="Proteomes" id="UP001268683">
    <property type="component" value="Chromosome"/>
</dbReference>
<dbReference type="EC" id="2.4.-.-" evidence="2"/>
<dbReference type="Pfam" id="PF04577">
    <property type="entry name" value="Glyco_transf_61"/>
    <property type="match status" value="1"/>
</dbReference>
<evidence type="ECO:0000313" key="3">
    <source>
        <dbReference type="Proteomes" id="UP001268683"/>
    </source>
</evidence>
<protein>
    <submittedName>
        <fullName evidence="2">Glycosyltransferase family 61 protein</fullName>
        <ecNumber evidence="2">2.4.-.-</ecNumber>
    </submittedName>
</protein>
<keyword evidence="2" id="KW-0808">Transferase</keyword>
<accession>A0AA52EL95</accession>
<dbReference type="RefSeq" id="WP_310799955.1">
    <property type="nucleotide sequence ID" value="NZ_CP123872.1"/>
</dbReference>
<feature type="domain" description="Glycosyltransferase 61 catalytic" evidence="1">
    <location>
        <begin position="91"/>
        <end position="254"/>
    </location>
</feature>
<gene>
    <name evidence="2" type="ORF">QGN29_06850</name>
</gene>
<proteinExistence type="predicted"/>
<dbReference type="AlphaFoldDB" id="A0AA52EL95"/>
<keyword evidence="2" id="KW-0328">Glycosyltransferase</keyword>
<reference evidence="2" key="1">
    <citation type="submission" date="2023-04" db="EMBL/GenBank/DDBJ databases">
        <title>Complete genome sequence of Temperatibacter marinus.</title>
        <authorList>
            <person name="Rong J.-C."/>
            <person name="Yi M.-L."/>
            <person name="Zhao Q."/>
        </authorList>
    </citation>
    <scope>NUCLEOTIDE SEQUENCE</scope>
    <source>
        <strain evidence="2">NBRC 110045</strain>
    </source>
</reference>
<name>A0AA52EL95_9PROT</name>
<organism evidence="2 3">
    <name type="scientific">Temperatibacter marinus</name>
    <dbReference type="NCBI Taxonomy" id="1456591"/>
    <lineage>
        <taxon>Bacteria</taxon>
        <taxon>Pseudomonadati</taxon>
        <taxon>Pseudomonadota</taxon>
        <taxon>Alphaproteobacteria</taxon>
        <taxon>Kordiimonadales</taxon>
        <taxon>Temperatibacteraceae</taxon>
        <taxon>Temperatibacter</taxon>
    </lineage>
</organism>
<dbReference type="InterPro" id="IPR049625">
    <property type="entry name" value="Glyco_transf_61_cat"/>
</dbReference>
<dbReference type="GO" id="GO:0016757">
    <property type="term" value="F:glycosyltransferase activity"/>
    <property type="evidence" value="ECO:0007669"/>
    <property type="project" value="UniProtKB-KW"/>
</dbReference>
<evidence type="ECO:0000259" key="1">
    <source>
        <dbReference type="Pfam" id="PF04577"/>
    </source>
</evidence>
<dbReference type="EMBL" id="CP123872">
    <property type="protein sequence ID" value="WND04091.1"/>
    <property type="molecule type" value="Genomic_DNA"/>
</dbReference>
<evidence type="ECO:0000313" key="2">
    <source>
        <dbReference type="EMBL" id="WND04091.1"/>
    </source>
</evidence>
<dbReference type="KEGG" id="tmk:QGN29_06850"/>